<evidence type="ECO:0000256" key="7">
    <source>
        <dbReference type="ARBA" id="ARBA00022908"/>
    </source>
</evidence>
<dbReference type="EMBL" id="NCSJ02000077">
    <property type="protein sequence ID" value="RFU31380.1"/>
    <property type="molecule type" value="Genomic_DNA"/>
</dbReference>
<proteinExistence type="predicted"/>
<keyword evidence="5" id="KW-0378">Hydrolase</keyword>
<evidence type="ECO:0000256" key="11">
    <source>
        <dbReference type="ARBA" id="ARBA00023172"/>
    </source>
</evidence>
<evidence type="ECO:0000256" key="10">
    <source>
        <dbReference type="ARBA" id="ARBA00023125"/>
    </source>
</evidence>
<evidence type="ECO:0000256" key="9">
    <source>
        <dbReference type="ARBA" id="ARBA00022932"/>
    </source>
</evidence>
<keyword evidence="1" id="KW-0548">Nucleotidyltransferase</keyword>
<evidence type="ECO:0000256" key="2">
    <source>
        <dbReference type="ARBA" id="ARBA00022722"/>
    </source>
</evidence>
<keyword evidence="6" id="KW-0460">Magnesium</keyword>
<keyword evidence="11" id="KW-0233">DNA recombination</keyword>
<keyword evidence="7" id="KW-0229">DNA integration</keyword>
<evidence type="ECO:0000256" key="1">
    <source>
        <dbReference type="ARBA" id="ARBA00022695"/>
    </source>
</evidence>
<keyword evidence="12" id="KW-1133">Transmembrane helix</keyword>
<dbReference type="GO" id="GO:0046872">
    <property type="term" value="F:metal ion binding"/>
    <property type="evidence" value="ECO:0007669"/>
    <property type="project" value="UniProtKB-KW"/>
</dbReference>
<dbReference type="Proteomes" id="UP000258309">
    <property type="component" value="Unassembled WGS sequence"/>
</dbReference>
<keyword evidence="14" id="KW-1185">Reference proteome</keyword>
<evidence type="ECO:0000256" key="3">
    <source>
        <dbReference type="ARBA" id="ARBA00022723"/>
    </source>
</evidence>
<evidence type="ECO:0000256" key="8">
    <source>
        <dbReference type="ARBA" id="ARBA00022918"/>
    </source>
</evidence>
<evidence type="ECO:0000313" key="13">
    <source>
        <dbReference type="EMBL" id="RFU31380.1"/>
    </source>
</evidence>
<sequence>MKTDNGFTLIYILTFPVNIFKALRLLVQNNNAHITSSSIFNKNNIKYSAIITSLAGIYLRLASIPTMLISAFPTRQTVPSLDIIHQRLAYASLEVVKNTIKATLDIDTELVKKASDEDPFLCKFSREKLDTFCNHKGIRHEETTPYTPWQNEVSERAERSIFTRTHIIIITTGIPLTLWNKVYKSTIYIDNRLTTRTLVPLHTYKLVCTSHITFTEGNLCLEELVIKAQDAEAVAEANSLCSLLSPPSILQDATLPPQLNSMFEEVIQPTKEEEEVSEDELPQVVVPTKRGYGRLKGSKNKKPEQGHTNSDIIHVDFIKNHVTRLQAVKSSTQAPSPVVSSSPVVSRAFPDEGEILGQPPAVAIAYSYYLTACSALNLGYALAVTDDPTEPKSYKEALDTLYSQE</sequence>
<name>A0A3E2HD90_SCYLI</name>
<evidence type="ECO:0000256" key="6">
    <source>
        <dbReference type="ARBA" id="ARBA00022842"/>
    </source>
</evidence>
<keyword evidence="4" id="KW-0255">Endonuclease</keyword>
<gene>
    <name evidence="13" type="ORF">B7463_g4963</name>
</gene>
<dbReference type="Gene3D" id="3.30.420.10">
    <property type="entry name" value="Ribonuclease H-like superfamily/Ribonuclease H"/>
    <property type="match status" value="1"/>
</dbReference>
<feature type="transmembrane region" description="Helical" evidence="12">
    <location>
        <begin position="6"/>
        <end position="27"/>
    </location>
</feature>
<dbReference type="AlphaFoldDB" id="A0A3E2HD90"/>
<evidence type="ECO:0000256" key="12">
    <source>
        <dbReference type="SAM" id="Phobius"/>
    </source>
</evidence>
<dbReference type="GO" id="GO:0003964">
    <property type="term" value="F:RNA-directed DNA polymerase activity"/>
    <property type="evidence" value="ECO:0007669"/>
    <property type="project" value="UniProtKB-KW"/>
</dbReference>
<feature type="transmembrane region" description="Helical" evidence="12">
    <location>
        <begin position="47"/>
        <end position="72"/>
    </location>
</feature>
<dbReference type="SUPFAM" id="SSF53098">
    <property type="entry name" value="Ribonuclease H-like"/>
    <property type="match status" value="1"/>
</dbReference>
<dbReference type="InterPro" id="IPR012337">
    <property type="entry name" value="RNaseH-like_sf"/>
</dbReference>
<dbReference type="InterPro" id="IPR036397">
    <property type="entry name" value="RNaseH_sf"/>
</dbReference>
<dbReference type="PANTHER" id="PTHR42648:SF11">
    <property type="entry name" value="TRANSPOSON TY4-P GAG-POL POLYPROTEIN"/>
    <property type="match status" value="1"/>
</dbReference>
<dbReference type="InterPro" id="IPR039537">
    <property type="entry name" value="Retrotran_Ty1/copia-like"/>
</dbReference>
<dbReference type="GO" id="GO:0015074">
    <property type="term" value="P:DNA integration"/>
    <property type="evidence" value="ECO:0007669"/>
    <property type="project" value="UniProtKB-KW"/>
</dbReference>
<dbReference type="GO" id="GO:0003677">
    <property type="term" value="F:DNA binding"/>
    <property type="evidence" value="ECO:0007669"/>
    <property type="project" value="UniProtKB-KW"/>
</dbReference>
<accession>A0A3E2HD90</accession>
<keyword evidence="8" id="KW-0695">RNA-directed DNA polymerase</keyword>
<evidence type="ECO:0000256" key="5">
    <source>
        <dbReference type="ARBA" id="ARBA00022801"/>
    </source>
</evidence>
<dbReference type="OrthoDB" id="3432594at2759"/>
<evidence type="ECO:0000256" key="4">
    <source>
        <dbReference type="ARBA" id="ARBA00022759"/>
    </source>
</evidence>
<dbReference type="GO" id="GO:0016787">
    <property type="term" value="F:hydrolase activity"/>
    <property type="evidence" value="ECO:0007669"/>
    <property type="project" value="UniProtKB-KW"/>
</dbReference>
<keyword evidence="10" id="KW-0238">DNA-binding</keyword>
<protein>
    <recommendedName>
        <fullName evidence="15">Integrase catalytic domain-containing protein</fullName>
    </recommendedName>
</protein>
<organism evidence="13 14">
    <name type="scientific">Scytalidium lignicola</name>
    <name type="common">Hyphomycete</name>
    <dbReference type="NCBI Taxonomy" id="5539"/>
    <lineage>
        <taxon>Eukaryota</taxon>
        <taxon>Fungi</taxon>
        <taxon>Dikarya</taxon>
        <taxon>Ascomycota</taxon>
        <taxon>Pezizomycotina</taxon>
        <taxon>Leotiomycetes</taxon>
        <taxon>Leotiomycetes incertae sedis</taxon>
        <taxon>Scytalidium</taxon>
    </lineage>
</organism>
<reference evidence="13 14" key="1">
    <citation type="submission" date="2018-05" db="EMBL/GenBank/DDBJ databases">
        <title>Draft genome sequence of Scytalidium lignicola DSM 105466, a ubiquitous saprotrophic fungus.</title>
        <authorList>
            <person name="Buettner E."/>
            <person name="Gebauer A.M."/>
            <person name="Hofrichter M."/>
            <person name="Liers C."/>
            <person name="Kellner H."/>
        </authorList>
    </citation>
    <scope>NUCLEOTIDE SEQUENCE [LARGE SCALE GENOMIC DNA]</scope>
    <source>
        <strain evidence="13 14">DSM 105466</strain>
    </source>
</reference>
<dbReference type="GO" id="GO:0004519">
    <property type="term" value="F:endonuclease activity"/>
    <property type="evidence" value="ECO:0007669"/>
    <property type="project" value="UniProtKB-KW"/>
</dbReference>
<evidence type="ECO:0008006" key="15">
    <source>
        <dbReference type="Google" id="ProtNLM"/>
    </source>
</evidence>
<keyword evidence="12" id="KW-0812">Transmembrane</keyword>
<keyword evidence="12" id="KW-0472">Membrane</keyword>
<keyword evidence="3" id="KW-0479">Metal-binding</keyword>
<feature type="non-terminal residue" evidence="13">
    <location>
        <position position="405"/>
    </location>
</feature>
<dbReference type="STRING" id="5539.A0A3E2HD90"/>
<dbReference type="GO" id="GO:0003887">
    <property type="term" value="F:DNA-directed DNA polymerase activity"/>
    <property type="evidence" value="ECO:0007669"/>
    <property type="project" value="UniProtKB-KW"/>
</dbReference>
<comment type="caution">
    <text evidence="13">The sequence shown here is derived from an EMBL/GenBank/DDBJ whole genome shotgun (WGS) entry which is preliminary data.</text>
</comment>
<feature type="non-terminal residue" evidence="13">
    <location>
        <position position="1"/>
    </location>
</feature>
<keyword evidence="9" id="KW-0808">Transferase</keyword>
<evidence type="ECO:0000313" key="14">
    <source>
        <dbReference type="Proteomes" id="UP000258309"/>
    </source>
</evidence>
<keyword evidence="9" id="KW-0239">DNA-directed DNA polymerase</keyword>
<keyword evidence="2" id="KW-0540">Nuclease</keyword>
<dbReference type="PANTHER" id="PTHR42648">
    <property type="entry name" value="TRANSPOSASE, PUTATIVE-RELATED"/>
    <property type="match status" value="1"/>
</dbReference>
<dbReference type="GO" id="GO:0006310">
    <property type="term" value="P:DNA recombination"/>
    <property type="evidence" value="ECO:0007669"/>
    <property type="project" value="UniProtKB-KW"/>
</dbReference>